<gene>
    <name evidence="1" type="ORF">AX660_14450</name>
</gene>
<keyword evidence="2" id="KW-1185">Reference proteome</keyword>
<dbReference type="Pfam" id="PF11659">
    <property type="entry name" value="DUF3261"/>
    <property type="match status" value="1"/>
</dbReference>
<dbReference type="AlphaFoldDB" id="A0A136A267"/>
<protein>
    <recommendedName>
        <fullName evidence="3">DUF3261 domain-containing protein</fullName>
    </recommendedName>
</protein>
<evidence type="ECO:0008006" key="3">
    <source>
        <dbReference type="Google" id="ProtNLM"/>
    </source>
</evidence>
<dbReference type="Proteomes" id="UP000070299">
    <property type="component" value="Unassembled WGS sequence"/>
</dbReference>
<proteinExistence type="predicted"/>
<evidence type="ECO:0000313" key="2">
    <source>
        <dbReference type="Proteomes" id="UP000070299"/>
    </source>
</evidence>
<accession>A0A136A267</accession>
<name>A0A136A267_9ALTE</name>
<dbReference type="InterPro" id="IPR021675">
    <property type="entry name" value="DUF3261"/>
</dbReference>
<dbReference type="EMBL" id="LSNE01000005">
    <property type="protein sequence ID" value="KXI29339.1"/>
    <property type="molecule type" value="Genomic_DNA"/>
</dbReference>
<evidence type="ECO:0000313" key="1">
    <source>
        <dbReference type="EMBL" id="KXI29339.1"/>
    </source>
</evidence>
<sequence length="179" mass="20294">MLLITACSSINHSNTAIPLDQYSQYYLQKIPTALHNQASLQKLTITSAQGKHELLLQTELRENTISMVGLSPAGLVLFNMRWSVEAGLTVESKVALNELKPEIMLAFYQLAVWPLTDIQAGLSGLKVSLSPSDNRKREFYLHDVLIFSVLHQEQHSQMIHLRDHYQIDILTLQQTQLEN</sequence>
<dbReference type="STRING" id="1799789.AX660_14450"/>
<comment type="caution">
    <text evidence="1">The sequence shown here is derived from an EMBL/GenBank/DDBJ whole genome shotgun (WGS) entry which is preliminary data.</text>
</comment>
<reference evidence="2" key="1">
    <citation type="submission" date="2016-02" db="EMBL/GenBank/DDBJ databases">
        <authorList>
            <person name="Schultz-Johansen M."/>
            <person name="Glaring M.A."/>
            <person name="Bech P.K."/>
            <person name="Stougaard P."/>
        </authorList>
    </citation>
    <scope>NUCLEOTIDE SEQUENCE [LARGE SCALE GENOMIC DNA]</scope>
    <source>
        <strain evidence="2">S66</strain>
    </source>
</reference>
<organism evidence="1 2">
    <name type="scientific">Paraglaciecola hydrolytica</name>
    <dbReference type="NCBI Taxonomy" id="1799789"/>
    <lineage>
        <taxon>Bacteria</taxon>
        <taxon>Pseudomonadati</taxon>
        <taxon>Pseudomonadota</taxon>
        <taxon>Gammaproteobacteria</taxon>
        <taxon>Alteromonadales</taxon>
        <taxon>Alteromonadaceae</taxon>
        <taxon>Paraglaciecola</taxon>
    </lineage>
</organism>